<dbReference type="InterPro" id="IPR050091">
    <property type="entry name" value="PKS_NRPS_Biosynth_Enz"/>
</dbReference>
<dbReference type="Pfam" id="PF08659">
    <property type="entry name" value="KR"/>
    <property type="match status" value="1"/>
</dbReference>
<dbReference type="SMART" id="SM00822">
    <property type="entry name" value="PKS_KR"/>
    <property type="match status" value="1"/>
</dbReference>
<comment type="caution">
    <text evidence="8">The sequence shown here is derived from an EMBL/GenBank/DDBJ whole genome shotgun (WGS) entry which is preliminary data.</text>
</comment>
<feature type="coiled-coil region" evidence="6">
    <location>
        <begin position="1178"/>
        <end position="1219"/>
    </location>
</feature>
<proteinExistence type="predicted"/>
<dbReference type="Gene3D" id="3.30.559.10">
    <property type="entry name" value="Chloramphenicol acetyltransferase-like domain"/>
    <property type="match status" value="1"/>
</dbReference>
<dbReference type="InterPro" id="IPR023213">
    <property type="entry name" value="CAT-like_dom_sf"/>
</dbReference>
<dbReference type="InterPro" id="IPR009081">
    <property type="entry name" value="PP-bd_ACP"/>
</dbReference>
<keyword evidence="6" id="KW-0175">Coiled coil</keyword>
<dbReference type="InterPro" id="IPR036291">
    <property type="entry name" value="NAD(P)-bd_dom_sf"/>
</dbReference>
<dbReference type="OrthoDB" id="329835at2759"/>
<dbReference type="SUPFAM" id="SSF47336">
    <property type="entry name" value="ACP-like"/>
    <property type="match status" value="1"/>
</dbReference>
<dbReference type="InterPro" id="IPR013968">
    <property type="entry name" value="PKS_KR"/>
</dbReference>
<organism evidence="8 9">
    <name type="scientific">Pomacea canaliculata</name>
    <name type="common">Golden apple snail</name>
    <dbReference type="NCBI Taxonomy" id="400727"/>
    <lineage>
        <taxon>Eukaryota</taxon>
        <taxon>Metazoa</taxon>
        <taxon>Spiralia</taxon>
        <taxon>Lophotrochozoa</taxon>
        <taxon>Mollusca</taxon>
        <taxon>Gastropoda</taxon>
        <taxon>Caenogastropoda</taxon>
        <taxon>Architaenioglossa</taxon>
        <taxon>Ampullarioidea</taxon>
        <taxon>Ampullariidae</taxon>
        <taxon>Pomacea</taxon>
    </lineage>
</organism>
<dbReference type="STRING" id="400727.A0A2T7NNS8"/>
<gene>
    <name evidence="8" type="ORF">C0Q70_16069</name>
</gene>
<keyword evidence="3" id="KW-0596">Phosphopantetheine</keyword>
<dbReference type="SUPFAM" id="SSF52777">
    <property type="entry name" value="CoA-dependent acyltransferases"/>
    <property type="match status" value="1"/>
</dbReference>
<dbReference type="InterPro" id="IPR057326">
    <property type="entry name" value="KR_dom"/>
</dbReference>
<dbReference type="PROSITE" id="PS50075">
    <property type="entry name" value="CARRIER"/>
    <property type="match status" value="1"/>
</dbReference>
<evidence type="ECO:0000256" key="2">
    <source>
        <dbReference type="ARBA" id="ARBA00018769"/>
    </source>
</evidence>
<dbReference type="EMBL" id="PZQS01000010">
    <property type="protein sequence ID" value="PVD22813.1"/>
    <property type="molecule type" value="Genomic_DNA"/>
</dbReference>
<evidence type="ECO:0000256" key="1">
    <source>
        <dbReference type="ARBA" id="ARBA00012873"/>
    </source>
</evidence>
<dbReference type="GO" id="GO:0006633">
    <property type="term" value="P:fatty acid biosynthetic process"/>
    <property type="evidence" value="ECO:0007669"/>
    <property type="project" value="TreeGrafter"/>
</dbReference>
<protein>
    <recommendedName>
        <fullName evidence="2">Fatty acid synthase</fullName>
        <ecNumber evidence="1">2.3.1.85</ecNumber>
    </recommendedName>
</protein>
<evidence type="ECO:0000256" key="5">
    <source>
        <dbReference type="ARBA" id="ARBA00044883"/>
    </source>
</evidence>
<sequence length="1480" mass="163900">MSSFDDSADSDTLQDEIANVCLLIRAILIRAAERGHNFPVYICTNRAWPSITSHVAHTVNPQMTALWGMTRCALREQVYPQLVTVEIQVPDAQWSLRFMQQALSVIMKEKVLQDFPEVLVTTTGFYVNQLVQVESETMIPTYRKLFADADKSALVLCQDPSMTSKPFAVYHENTSGGSGKELEWISIETEAFAVHHPDLFSMSVQYSQMVGSGSLKERGHPVFSLEVVGTCPQNPDEKFVCLYPVAVSTQITVPRHAAIKMSGIPNYQVGDLTKLIVIWVMQREIQSHRITLLTSSRTKHLSGMLEGLLTSRKVQKKTAVVNVVNVEEMGQDAIFQDLILSVVYLDGEVVSTISKRWEHGKYLVTCQGLMSGEAQSSLSYFLPQVEIQTINTNQVFHPQRLHSLVPALCKWMKKANEALNKITESLHNGFPSYIPPGVMVSQEMILQGSKGGSSLSLPPGFTLDMLPPEMLPPGMAEALSSSFPNGFPASMAPGMPPGMMPPGMMPPGMMPSGMMPPGMMPPGMMPPEGMPPGMGHLGGKGLEMMQNGMGPVGMMPAGMQGMPAGMPPDMMLIPGMGMPPGMTTFPGGFPSPTGSSAALSRRSYKSPLTVVKVGRKKTDQAADLNQLLAAERRDLDKLEIHASADELFRSDSVYIVVGGLTGLGWVVVQYLAEHGAGFIAILNRRSPSFEQLNKIEQVEKRNACRVATFQADVTSLPSLEAFLRSMKEAFGGAKLKGIFYGAAVIDDSSLLNMDPVKFRKVLAPKVKGVWNFHVLTKDLQLDYFVLQSSVTSVVGNGGQTHYGAGNAFMDGIAHYRKSLGLAAQSINWGVLDLGVLQSNDIVKQTLESQGFILITTKDIASMLTPILMLDWAQVMPCKFDKEKMASRIQRDMLLYLEKRLQALLPQNLSSLRIDNQILQSVQNARNLDPDKRIEIYEKYITALACQVLSVDQSMVTPDANLIDLGMDSISAMTMISQIARETQVRLPAILFVSGDPSPLSIAQAISDAIDGKLDISDEGSGTLKIEEISEDPEDLSHSVSPFEAQQLHWYKKVPRKQNMHGTADIFLPPEIANVTSVQDAIVSVLAKHPPARFIFNERHAKSSNKFKRDILEPEQVLSLKILEDVEHISDEFQSISEEAFELEKTGPLRFIFAQKPKPLLRLVAHKASLDYGSMKTLVEDLLENLQCSRRDKTVARREVEKKHEDMDTLNTELEKMRKQVTDDVYHFWEQLRLKEFQPTSLGRDDSKVRDVFTGVGKMSMYLKPKLVTRITSFISLRTGGERISLFGVIASCWQVLLHAVTGKALVPLVFPVNIRWSVKELNHAVGSFCNEVPLVADFTVPRKSLQQFIIDNSKIIQTYIDHGVLPFSLFGDLADHIFTMLSETPHGIDIELLHAEHARQDAMTVLHPSDLETNLLIQHDIHNGLVCLTLTYKNSVLNSKKAWRMLKGLSCLVNKGLSKPSMSVAQAKTRCRKLKMESPM</sequence>
<evidence type="ECO:0000313" key="9">
    <source>
        <dbReference type="Proteomes" id="UP000245119"/>
    </source>
</evidence>
<keyword evidence="4" id="KW-0597">Phosphoprotein</keyword>
<dbReference type="Gene3D" id="3.40.50.720">
    <property type="entry name" value="NAD(P)-binding Rossmann-like Domain"/>
    <property type="match status" value="1"/>
</dbReference>
<dbReference type="PANTHER" id="PTHR43775:SF37">
    <property type="entry name" value="SI:DKEY-61P9.11"/>
    <property type="match status" value="1"/>
</dbReference>
<dbReference type="PROSITE" id="PS00012">
    <property type="entry name" value="PHOSPHOPANTETHEINE"/>
    <property type="match status" value="1"/>
</dbReference>
<keyword evidence="9" id="KW-1185">Reference proteome</keyword>
<comment type="catalytic activity">
    <reaction evidence="5">
        <text>acetyl-CoA + n malonyl-CoA + 2n NADPH + 2n H(+) = a long-chain fatty acid + (n+1) CoA + n CO2 + 2n NADP(+).</text>
        <dbReference type="EC" id="2.3.1.85"/>
    </reaction>
</comment>
<dbReference type="GO" id="GO:0031177">
    <property type="term" value="F:phosphopantetheine binding"/>
    <property type="evidence" value="ECO:0007669"/>
    <property type="project" value="InterPro"/>
</dbReference>
<evidence type="ECO:0000256" key="3">
    <source>
        <dbReference type="ARBA" id="ARBA00022450"/>
    </source>
</evidence>
<dbReference type="Gene3D" id="1.10.1200.10">
    <property type="entry name" value="ACP-like"/>
    <property type="match status" value="1"/>
</dbReference>
<name>A0A2T7NNS8_POMCA</name>
<dbReference type="EC" id="2.3.1.85" evidence="1"/>
<dbReference type="InterPro" id="IPR036736">
    <property type="entry name" value="ACP-like_sf"/>
</dbReference>
<evidence type="ECO:0000313" key="8">
    <source>
        <dbReference type="EMBL" id="PVD22813.1"/>
    </source>
</evidence>
<dbReference type="Pfam" id="PF00550">
    <property type="entry name" value="PP-binding"/>
    <property type="match status" value="1"/>
</dbReference>
<reference evidence="8 9" key="1">
    <citation type="submission" date="2018-04" db="EMBL/GenBank/DDBJ databases">
        <title>The genome of golden apple snail Pomacea canaliculata provides insight into stress tolerance and invasive adaptation.</title>
        <authorList>
            <person name="Liu C."/>
            <person name="Liu B."/>
            <person name="Ren Y."/>
            <person name="Zhang Y."/>
            <person name="Wang H."/>
            <person name="Li S."/>
            <person name="Jiang F."/>
            <person name="Yin L."/>
            <person name="Zhang G."/>
            <person name="Qian W."/>
            <person name="Fan W."/>
        </authorList>
    </citation>
    <scope>NUCLEOTIDE SEQUENCE [LARGE SCALE GENOMIC DNA]</scope>
    <source>
        <strain evidence="8">SZHN2017</strain>
        <tissue evidence="8">Muscle</tissue>
    </source>
</reference>
<dbReference type="GO" id="GO:0004312">
    <property type="term" value="F:fatty acid synthase activity"/>
    <property type="evidence" value="ECO:0007669"/>
    <property type="project" value="UniProtKB-EC"/>
</dbReference>
<dbReference type="Proteomes" id="UP000245119">
    <property type="component" value="Linkage Group LG10"/>
</dbReference>
<dbReference type="SMART" id="SM00823">
    <property type="entry name" value="PKS_PP"/>
    <property type="match status" value="1"/>
</dbReference>
<evidence type="ECO:0000259" key="7">
    <source>
        <dbReference type="PROSITE" id="PS50075"/>
    </source>
</evidence>
<dbReference type="InterPro" id="IPR020806">
    <property type="entry name" value="PKS_PP-bd"/>
</dbReference>
<evidence type="ECO:0000256" key="4">
    <source>
        <dbReference type="ARBA" id="ARBA00022553"/>
    </source>
</evidence>
<evidence type="ECO:0000256" key="6">
    <source>
        <dbReference type="SAM" id="Coils"/>
    </source>
</evidence>
<dbReference type="Gene3D" id="3.30.559.30">
    <property type="entry name" value="Nonribosomal peptide synthetase, condensation domain"/>
    <property type="match status" value="1"/>
</dbReference>
<dbReference type="InterPro" id="IPR006162">
    <property type="entry name" value="Ppantetheine_attach_site"/>
</dbReference>
<dbReference type="PANTHER" id="PTHR43775">
    <property type="entry name" value="FATTY ACID SYNTHASE"/>
    <property type="match status" value="1"/>
</dbReference>
<accession>A0A2T7NNS8</accession>
<feature type="domain" description="Carrier" evidence="7">
    <location>
        <begin position="931"/>
        <end position="1009"/>
    </location>
</feature>
<dbReference type="SUPFAM" id="SSF51735">
    <property type="entry name" value="NAD(P)-binding Rossmann-fold domains"/>
    <property type="match status" value="1"/>
</dbReference>